<proteinExistence type="predicted"/>
<evidence type="ECO:0000313" key="3">
    <source>
        <dbReference type="EMBL" id="QEF98200.1"/>
    </source>
</evidence>
<name>A0A5B9ME08_9BACT</name>
<dbReference type="PROSITE" id="PS50914">
    <property type="entry name" value="BON"/>
    <property type="match status" value="2"/>
</dbReference>
<protein>
    <submittedName>
        <fullName evidence="3">Periplasmic protein</fullName>
    </submittedName>
</protein>
<dbReference type="Pfam" id="PF04972">
    <property type="entry name" value="BON"/>
    <property type="match status" value="2"/>
</dbReference>
<dbReference type="KEGG" id="smam:Mal15_22490"/>
<keyword evidence="4" id="KW-1185">Reference proteome</keyword>
<keyword evidence="1" id="KW-0732">Signal</keyword>
<dbReference type="Proteomes" id="UP000321353">
    <property type="component" value="Chromosome"/>
</dbReference>
<evidence type="ECO:0000256" key="1">
    <source>
        <dbReference type="SAM" id="SignalP"/>
    </source>
</evidence>
<sequence precursor="true">MRRKYLGLAIAAITALGPGSAFGGDREIAEEIMTRLKGNRDSGALKDFTLDMKVDQGVVLFRGSVSENEQKQLVLAAAEGVEGITKVVDEVAVKADSTPEVAAASQPAEPAVADSDQSLRNMLTTDLLQTDELTAKAPQRVAALEIAPGQVQPTAAVELAAPAGLSDQQVVAGVVQALGAAQKDGRLKGFGVDVKCLDGIVSIEGRARSAEQRQRIISIAESAPGVQGIDQAITVIGQPAPALSQNTGIPAQLASNRMAPVNGNQVPAMAAPYQTNQPVPMAQTSAPVMGAPAMGMPMQGTPVAMNHGMGVGAPRYDAPNLPNYAWPGYASYPNYAALTYPQQYSPSAWPYIGPFYPYPQVPLGWRKVSLEWDDGWWFLDFTDR</sequence>
<accession>A0A5B9ME08</accession>
<gene>
    <name evidence="3" type="ORF">Mal15_22490</name>
</gene>
<feature type="signal peptide" evidence="1">
    <location>
        <begin position="1"/>
        <end position="23"/>
    </location>
</feature>
<feature type="chain" id="PRO_5022917566" evidence="1">
    <location>
        <begin position="24"/>
        <end position="384"/>
    </location>
</feature>
<feature type="domain" description="BON" evidence="2">
    <location>
        <begin position="24"/>
        <end position="95"/>
    </location>
</feature>
<dbReference type="PANTHER" id="PTHR34606:SF15">
    <property type="entry name" value="BON DOMAIN-CONTAINING PROTEIN"/>
    <property type="match status" value="1"/>
</dbReference>
<dbReference type="AlphaFoldDB" id="A0A5B9ME08"/>
<dbReference type="InterPro" id="IPR007055">
    <property type="entry name" value="BON_dom"/>
</dbReference>
<evidence type="ECO:0000313" key="4">
    <source>
        <dbReference type="Proteomes" id="UP000321353"/>
    </source>
</evidence>
<dbReference type="Gene3D" id="3.30.1340.30">
    <property type="match status" value="2"/>
</dbReference>
<feature type="domain" description="BON" evidence="2">
    <location>
        <begin position="167"/>
        <end position="237"/>
    </location>
</feature>
<reference evidence="3 4" key="1">
    <citation type="submission" date="2019-02" db="EMBL/GenBank/DDBJ databases">
        <title>Planctomycetal bacteria perform biofilm scaping via a novel small molecule.</title>
        <authorList>
            <person name="Jeske O."/>
            <person name="Boedeker C."/>
            <person name="Wiegand S."/>
            <person name="Breitling P."/>
            <person name="Kallscheuer N."/>
            <person name="Jogler M."/>
            <person name="Rohde M."/>
            <person name="Petersen J."/>
            <person name="Medema M.H."/>
            <person name="Surup F."/>
            <person name="Jogler C."/>
        </authorList>
    </citation>
    <scope>NUCLEOTIDE SEQUENCE [LARGE SCALE GENOMIC DNA]</scope>
    <source>
        <strain evidence="3 4">Mal15</strain>
    </source>
</reference>
<dbReference type="EMBL" id="CP036264">
    <property type="protein sequence ID" value="QEF98200.1"/>
    <property type="molecule type" value="Genomic_DNA"/>
</dbReference>
<dbReference type="PANTHER" id="PTHR34606">
    <property type="entry name" value="BON DOMAIN-CONTAINING PROTEIN"/>
    <property type="match status" value="1"/>
</dbReference>
<dbReference type="InterPro" id="IPR051686">
    <property type="entry name" value="Lipoprotein_DolP"/>
</dbReference>
<evidence type="ECO:0000259" key="2">
    <source>
        <dbReference type="PROSITE" id="PS50914"/>
    </source>
</evidence>
<organism evidence="3 4">
    <name type="scientific">Stieleria maiorica</name>
    <dbReference type="NCBI Taxonomy" id="2795974"/>
    <lineage>
        <taxon>Bacteria</taxon>
        <taxon>Pseudomonadati</taxon>
        <taxon>Planctomycetota</taxon>
        <taxon>Planctomycetia</taxon>
        <taxon>Pirellulales</taxon>
        <taxon>Pirellulaceae</taxon>
        <taxon>Stieleria</taxon>
    </lineage>
</organism>
<dbReference type="RefSeq" id="WP_147867758.1">
    <property type="nucleotide sequence ID" value="NZ_CP036264.1"/>
</dbReference>